<dbReference type="InterPro" id="IPR001647">
    <property type="entry name" value="HTH_TetR"/>
</dbReference>
<dbReference type="FunFam" id="1.10.10.60:FF:000141">
    <property type="entry name" value="TetR family transcriptional regulator"/>
    <property type="match status" value="1"/>
</dbReference>
<dbReference type="AlphaFoldDB" id="A0A0F8ZAJ7"/>
<evidence type="ECO:0000256" key="3">
    <source>
        <dbReference type="ARBA" id="ARBA00023163"/>
    </source>
</evidence>
<accession>A0A0F8ZAJ7</accession>
<dbReference type="SUPFAM" id="SSF48498">
    <property type="entry name" value="Tetracyclin repressor-like, C-terminal domain"/>
    <property type="match status" value="1"/>
</dbReference>
<dbReference type="InterPro" id="IPR009057">
    <property type="entry name" value="Homeodomain-like_sf"/>
</dbReference>
<evidence type="ECO:0000256" key="1">
    <source>
        <dbReference type="ARBA" id="ARBA00023015"/>
    </source>
</evidence>
<dbReference type="InterPro" id="IPR023772">
    <property type="entry name" value="DNA-bd_HTH_TetR-type_CS"/>
</dbReference>
<keyword evidence="1" id="KW-0805">Transcription regulation</keyword>
<name>A0A0F8ZAJ7_9ZZZZ</name>
<dbReference type="PROSITE" id="PS50977">
    <property type="entry name" value="HTH_TETR_2"/>
    <property type="match status" value="1"/>
</dbReference>
<reference evidence="5" key="1">
    <citation type="journal article" date="2015" name="Nature">
        <title>Complex archaea that bridge the gap between prokaryotes and eukaryotes.</title>
        <authorList>
            <person name="Spang A."/>
            <person name="Saw J.H."/>
            <person name="Jorgensen S.L."/>
            <person name="Zaremba-Niedzwiedzka K."/>
            <person name="Martijn J."/>
            <person name="Lind A.E."/>
            <person name="van Eijk R."/>
            <person name="Schleper C."/>
            <person name="Guy L."/>
            <person name="Ettema T.J."/>
        </authorList>
    </citation>
    <scope>NUCLEOTIDE SEQUENCE</scope>
</reference>
<dbReference type="Pfam" id="PF00440">
    <property type="entry name" value="TetR_N"/>
    <property type="match status" value="1"/>
</dbReference>
<gene>
    <name evidence="5" type="ORF">LCGC14_2993870</name>
</gene>
<organism evidence="5">
    <name type="scientific">marine sediment metagenome</name>
    <dbReference type="NCBI Taxonomy" id="412755"/>
    <lineage>
        <taxon>unclassified sequences</taxon>
        <taxon>metagenomes</taxon>
        <taxon>ecological metagenomes</taxon>
    </lineage>
</organism>
<dbReference type="EMBL" id="LAZR01061494">
    <property type="protein sequence ID" value="KKK63479.1"/>
    <property type="molecule type" value="Genomic_DNA"/>
</dbReference>
<comment type="caution">
    <text evidence="5">The sequence shown here is derived from an EMBL/GenBank/DDBJ whole genome shotgun (WGS) entry which is preliminary data.</text>
</comment>
<dbReference type="InterPro" id="IPR039536">
    <property type="entry name" value="TetR_C_Proteobacteria"/>
</dbReference>
<evidence type="ECO:0000259" key="4">
    <source>
        <dbReference type="PROSITE" id="PS50977"/>
    </source>
</evidence>
<protein>
    <recommendedName>
        <fullName evidence="4">HTH tetR-type domain-containing protein</fullName>
    </recommendedName>
</protein>
<dbReference type="InterPro" id="IPR036271">
    <property type="entry name" value="Tet_transcr_reg_TetR-rel_C_sf"/>
</dbReference>
<dbReference type="PROSITE" id="PS01081">
    <property type="entry name" value="HTH_TETR_1"/>
    <property type="match status" value="1"/>
</dbReference>
<dbReference type="PANTHER" id="PTHR30055:SF146">
    <property type="entry name" value="HTH-TYPE TRANSCRIPTIONAL DUAL REGULATOR CECR"/>
    <property type="match status" value="1"/>
</dbReference>
<sequence length="228" mass="24809">MLHCVVYKKKRHWPPEEFVSEIAYAKKQHGGRPDKRGQIVAAARKLFLENGYGATSMDAIADEANVSKRTVYSHFQNKENLFGALITVMCESMGGPRAALATDQPPEKVLTAYGRRILNIVLNPEALAVFRVVLSESPQFPEISQMFCSSGPDPMCAFLSGYLAELDAAGTLEIGDPKIAAEQFINMVKGPFFTSLLFGVGEPPSEAEAERALDQAVSIFLKGVQPAG</sequence>
<keyword evidence="3" id="KW-0804">Transcription</keyword>
<dbReference type="GO" id="GO:0000976">
    <property type="term" value="F:transcription cis-regulatory region binding"/>
    <property type="evidence" value="ECO:0007669"/>
    <property type="project" value="TreeGrafter"/>
</dbReference>
<dbReference type="PRINTS" id="PR00455">
    <property type="entry name" value="HTHTETR"/>
</dbReference>
<feature type="domain" description="HTH tetR-type" evidence="4">
    <location>
        <begin position="33"/>
        <end position="93"/>
    </location>
</feature>
<dbReference type="SUPFAM" id="SSF46689">
    <property type="entry name" value="Homeodomain-like"/>
    <property type="match status" value="1"/>
</dbReference>
<evidence type="ECO:0000256" key="2">
    <source>
        <dbReference type="ARBA" id="ARBA00023125"/>
    </source>
</evidence>
<dbReference type="Gene3D" id="1.10.357.10">
    <property type="entry name" value="Tetracycline Repressor, domain 2"/>
    <property type="match status" value="1"/>
</dbReference>
<keyword evidence="2" id="KW-0238">DNA-binding</keyword>
<dbReference type="Gene3D" id="1.10.10.60">
    <property type="entry name" value="Homeodomain-like"/>
    <property type="match status" value="1"/>
</dbReference>
<dbReference type="PANTHER" id="PTHR30055">
    <property type="entry name" value="HTH-TYPE TRANSCRIPTIONAL REGULATOR RUTR"/>
    <property type="match status" value="1"/>
</dbReference>
<dbReference type="Pfam" id="PF14246">
    <property type="entry name" value="TetR_C_7"/>
    <property type="match status" value="1"/>
</dbReference>
<dbReference type="InterPro" id="IPR050109">
    <property type="entry name" value="HTH-type_TetR-like_transc_reg"/>
</dbReference>
<proteinExistence type="predicted"/>
<dbReference type="GO" id="GO:0003700">
    <property type="term" value="F:DNA-binding transcription factor activity"/>
    <property type="evidence" value="ECO:0007669"/>
    <property type="project" value="TreeGrafter"/>
</dbReference>
<evidence type="ECO:0000313" key="5">
    <source>
        <dbReference type="EMBL" id="KKK63479.1"/>
    </source>
</evidence>